<keyword evidence="3" id="KW-1185">Reference proteome</keyword>
<dbReference type="AlphaFoldDB" id="A0A975C3U2"/>
<gene>
    <name evidence="2" type="ORF">IFJ75_00015</name>
</gene>
<keyword evidence="1" id="KW-1133">Transmembrane helix</keyword>
<evidence type="ECO:0000313" key="3">
    <source>
        <dbReference type="Proteomes" id="UP000663918"/>
    </source>
</evidence>
<dbReference type="Proteomes" id="UP000663918">
    <property type="component" value="Chromosome"/>
</dbReference>
<accession>A0A975C3U2</accession>
<organism evidence="2 3">
    <name type="scientific">Brevundimonas goettingensis</name>
    <dbReference type="NCBI Taxonomy" id="2774190"/>
    <lineage>
        <taxon>Bacteria</taxon>
        <taxon>Pseudomonadati</taxon>
        <taxon>Pseudomonadota</taxon>
        <taxon>Alphaproteobacteria</taxon>
        <taxon>Caulobacterales</taxon>
        <taxon>Caulobacteraceae</taxon>
        <taxon>Brevundimonas</taxon>
    </lineage>
</organism>
<keyword evidence="1" id="KW-0812">Transmembrane</keyword>
<dbReference type="EMBL" id="CP062222">
    <property type="protein sequence ID" value="QTC91365.1"/>
    <property type="molecule type" value="Genomic_DNA"/>
</dbReference>
<evidence type="ECO:0008006" key="4">
    <source>
        <dbReference type="Google" id="ProtNLM"/>
    </source>
</evidence>
<evidence type="ECO:0000256" key="1">
    <source>
        <dbReference type="SAM" id="Phobius"/>
    </source>
</evidence>
<name>A0A975C3U2_9CAUL</name>
<feature type="transmembrane region" description="Helical" evidence="1">
    <location>
        <begin position="60"/>
        <end position="79"/>
    </location>
</feature>
<evidence type="ECO:0000313" key="2">
    <source>
        <dbReference type="EMBL" id="QTC91365.1"/>
    </source>
</evidence>
<dbReference type="KEGG" id="bgoe:IFJ75_00015"/>
<sequence length="183" mass="20794">MSDDEGVALLVIRTARWRTLASVVISAIGVVVIFGVWGWVASIIGFRRYLTLLEASPFNAVMTGVIALMGLSLLGHSIYRHFRSDTLILSDKGFRFRMPERARFVRWDDVKQFRVERPKDSMYSVVGWDHHDDALSGNPVWQNPNLEDVRKTTLDAEIGSYWEGGAEAVCVTLEQWRKRYSGS</sequence>
<feature type="transmembrane region" description="Helical" evidence="1">
    <location>
        <begin position="20"/>
        <end position="40"/>
    </location>
</feature>
<reference evidence="2" key="1">
    <citation type="submission" date="2020-09" db="EMBL/GenBank/DDBJ databases">
        <title>Brevundimonas sp. LVF2 isolated from a puddle in Goettingen, Germany.</title>
        <authorList>
            <person name="Friedrich I."/>
            <person name="Klassen A."/>
            <person name="Hannes N."/>
            <person name="Schneider D."/>
            <person name="Hertel R."/>
            <person name="Daniel R."/>
        </authorList>
    </citation>
    <scope>NUCLEOTIDE SEQUENCE</scope>
    <source>
        <strain evidence="2">LVF2</strain>
    </source>
</reference>
<keyword evidence="1" id="KW-0472">Membrane</keyword>
<dbReference type="RefSeq" id="WP_207870540.1">
    <property type="nucleotide sequence ID" value="NZ_CP062222.1"/>
</dbReference>
<protein>
    <recommendedName>
        <fullName evidence="4">PH domain-containing protein</fullName>
    </recommendedName>
</protein>
<proteinExistence type="predicted"/>